<dbReference type="CDD" id="cd14132">
    <property type="entry name" value="STKc_CK2_alpha"/>
    <property type="match status" value="1"/>
</dbReference>
<comment type="caution">
    <text evidence="18">The sequence shown here is derived from an EMBL/GenBank/DDBJ whole genome shotgun (WGS) entry which is preliminary data.</text>
</comment>
<dbReference type="PROSITE" id="PS50011">
    <property type="entry name" value="PROTEIN_KINASE_DOM"/>
    <property type="match status" value="1"/>
</dbReference>
<dbReference type="FunFam" id="1.20.5.110:FF:000031">
    <property type="entry name" value="SNAP25 homologous protein SNAP33"/>
    <property type="match status" value="1"/>
</dbReference>
<dbReference type="Pfam" id="PF00069">
    <property type="entry name" value="Pkinase"/>
    <property type="match status" value="2"/>
</dbReference>
<keyword evidence="10" id="KW-0472">Membrane</keyword>
<dbReference type="InterPro" id="IPR000727">
    <property type="entry name" value="T_SNARE_dom"/>
</dbReference>
<evidence type="ECO:0000256" key="10">
    <source>
        <dbReference type="ARBA" id="ARBA00023136"/>
    </source>
</evidence>
<dbReference type="SMART" id="SM00397">
    <property type="entry name" value="t_SNARE"/>
    <property type="match status" value="2"/>
</dbReference>
<dbReference type="SUPFAM" id="SSF56112">
    <property type="entry name" value="Protein kinase-like (PK-like)"/>
    <property type="match status" value="2"/>
</dbReference>
<dbReference type="PANTHER" id="PTHR24054:SF56">
    <property type="entry name" value="CASEIN KINASE II SUBUNIT ALPHA-1"/>
    <property type="match status" value="1"/>
</dbReference>
<dbReference type="Gene3D" id="3.30.200.20">
    <property type="entry name" value="Phosphorylase Kinase, domain 1"/>
    <property type="match status" value="1"/>
</dbReference>
<dbReference type="Proteomes" id="UP000317650">
    <property type="component" value="Chromosome 5"/>
</dbReference>
<keyword evidence="19" id="KW-1185">Reference proteome</keyword>
<feature type="compositionally biased region" description="Acidic residues" evidence="14">
    <location>
        <begin position="228"/>
        <end position="253"/>
    </location>
</feature>
<dbReference type="GO" id="GO:0005484">
    <property type="term" value="F:SNAP receptor activity"/>
    <property type="evidence" value="ECO:0007669"/>
    <property type="project" value="InterPro"/>
</dbReference>
<feature type="domain" description="T-SNARE coiled-coil homology" evidence="17">
    <location>
        <begin position="865"/>
        <end position="921"/>
    </location>
</feature>
<dbReference type="GO" id="GO:0005956">
    <property type="term" value="C:protein kinase CK2 complex"/>
    <property type="evidence" value="ECO:0007669"/>
    <property type="project" value="TreeGrafter"/>
</dbReference>
<dbReference type="GO" id="GO:0015031">
    <property type="term" value="P:protein transport"/>
    <property type="evidence" value="ECO:0007669"/>
    <property type="project" value="UniProtKB-KW"/>
</dbReference>
<dbReference type="GO" id="GO:0009648">
    <property type="term" value="P:photoperiodism"/>
    <property type="evidence" value="ECO:0007669"/>
    <property type="project" value="UniProtKB-ARBA"/>
</dbReference>
<feature type="compositionally biased region" description="Basic and acidic residues" evidence="14">
    <location>
        <begin position="685"/>
        <end position="697"/>
    </location>
</feature>
<comment type="subcellular location">
    <subcellularLocation>
        <location evidence="1">Membrane</location>
    </subcellularLocation>
</comment>
<organism evidence="18 19">
    <name type="scientific">Musa balbisiana</name>
    <name type="common">Banana</name>
    <dbReference type="NCBI Taxonomy" id="52838"/>
    <lineage>
        <taxon>Eukaryota</taxon>
        <taxon>Viridiplantae</taxon>
        <taxon>Streptophyta</taxon>
        <taxon>Embryophyta</taxon>
        <taxon>Tracheophyta</taxon>
        <taxon>Spermatophyta</taxon>
        <taxon>Magnoliopsida</taxon>
        <taxon>Liliopsida</taxon>
        <taxon>Zingiberales</taxon>
        <taxon>Musaceae</taxon>
        <taxon>Musa</taxon>
    </lineage>
</organism>
<proteinExistence type="inferred from homology"/>
<evidence type="ECO:0000256" key="6">
    <source>
        <dbReference type="ARBA" id="ARBA00022741"/>
    </source>
</evidence>
<evidence type="ECO:0000256" key="4">
    <source>
        <dbReference type="ARBA" id="ARBA00022527"/>
    </source>
</evidence>
<protein>
    <recommendedName>
        <fullName evidence="13">Casein kinase II subunit alpha</fullName>
        <shortName evidence="13">CK II alpha</shortName>
        <ecNumber evidence="13">2.7.11.1</ecNumber>
    </recommendedName>
</protein>
<comment type="catalytic activity">
    <reaction evidence="13">
        <text>L-threonyl-[protein] + ATP = O-phospho-L-threonyl-[protein] + ADP + H(+)</text>
        <dbReference type="Rhea" id="RHEA:46608"/>
        <dbReference type="Rhea" id="RHEA-COMP:11060"/>
        <dbReference type="Rhea" id="RHEA-COMP:11605"/>
        <dbReference type="ChEBI" id="CHEBI:15378"/>
        <dbReference type="ChEBI" id="CHEBI:30013"/>
        <dbReference type="ChEBI" id="CHEBI:30616"/>
        <dbReference type="ChEBI" id="CHEBI:61977"/>
        <dbReference type="ChEBI" id="CHEBI:456216"/>
        <dbReference type="EC" id="2.7.11.1"/>
    </reaction>
</comment>
<dbReference type="FunFam" id="3.30.200.20:FF:000088">
    <property type="entry name" value="Casein kinase II subunit alpha"/>
    <property type="match status" value="1"/>
</dbReference>
<dbReference type="FunFam" id="1.10.510.10:FF:000059">
    <property type="entry name" value="Casein kinase II subunit alpha"/>
    <property type="match status" value="1"/>
</dbReference>
<feature type="chain" id="PRO_5020760049" description="Casein kinase II subunit alpha" evidence="15">
    <location>
        <begin position="24"/>
        <end position="1047"/>
    </location>
</feature>
<dbReference type="GO" id="GO:0031201">
    <property type="term" value="C:SNARE complex"/>
    <property type="evidence" value="ECO:0007669"/>
    <property type="project" value="InterPro"/>
</dbReference>
<evidence type="ECO:0000259" key="17">
    <source>
        <dbReference type="PROSITE" id="PS50192"/>
    </source>
</evidence>
<feature type="signal peptide" evidence="15">
    <location>
        <begin position="1"/>
        <end position="23"/>
    </location>
</feature>
<evidence type="ECO:0000313" key="18">
    <source>
        <dbReference type="EMBL" id="THU65240.1"/>
    </source>
</evidence>
<gene>
    <name evidence="18" type="ORF">C4D60_Mb05t01570</name>
</gene>
<evidence type="ECO:0000256" key="13">
    <source>
        <dbReference type="RuleBase" id="RU369118"/>
    </source>
</evidence>
<feature type="compositionally biased region" description="Polar residues" evidence="14">
    <location>
        <begin position="528"/>
        <end position="539"/>
    </location>
</feature>
<dbReference type="PROSITE" id="PS50192">
    <property type="entry name" value="T_SNARE"/>
    <property type="match status" value="1"/>
</dbReference>
<evidence type="ECO:0000256" key="7">
    <source>
        <dbReference type="ARBA" id="ARBA00022777"/>
    </source>
</evidence>
<feature type="region of interest" description="Disordered" evidence="14">
    <location>
        <begin position="516"/>
        <end position="539"/>
    </location>
</feature>
<evidence type="ECO:0000256" key="8">
    <source>
        <dbReference type="ARBA" id="ARBA00022840"/>
    </source>
</evidence>
<evidence type="ECO:0000256" key="12">
    <source>
        <dbReference type="PROSITE-ProRule" id="PRU10141"/>
    </source>
</evidence>
<comment type="function">
    <text evidence="13">Casein kinases are operationally defined by their preferential utilization of acidic proteins as substrates.</text>
</comment>
<keyword evidence="15" id="KW-0732">Signal</keyword>
<evidence type="ECO:0000256" key="9">
    <source>
        <dbReference type="ARBA" id="ARBA00022927"/>
    </source>
</evidence>
<feature type="compositionally biased region" description="Polar residues" evidence="14">
    <location>
        <begin position="668"/>
        <end position="680"/>
    </location>
</feature>
<dbReference type="Gene3D" id="1.20.5.110">
    <property type="match status" value="2"/>
</dbReference>
<comment type="similarity">
    <text evidence="11 13">Belongs to the protein kinase superfamily. Ser/Thr protein kinase family. CK2 subfamily.</text>
</comment>
<dbReference type="InterPro" id="IPR045216">
    <property type="entry name" value="CK2_alpha"/>
</dbReference>
<evidence type="ECO:0000256" key="15">
    <source>
        <dbReference type="SAM" id="SignalP"/>
    </source>
</evidence>
<dbReference type="GO" id="GO:0106310">
    <property type="term" value="F:protein serine kinase activity"/>
    <property type="evidence" value="ECO:0007669"/>
    <property type="project" value="UniProtKB-UniRule"/>
</dbReference>
<dbReference type="Gene3D" id="1.10.510.10">
    <property type="entry name" value="Transferase(Phosphotransferase) domain 1"/>
    <property type="match status" value="2"/>
</dbReference>
<sequence>MRDAPDRRLLVTILLAIVLVALPAPPARSPSAPPPPASGDRIADLKGKIENCEVDNRMMSKARVYADVNVLRPKDYWDYESLTVQWGDQDDYEVVRKVGRGKYSEVFEGINVSNNERCIIKILKPVKKKKIKREIKILQNLCGGPNVVKLLDIVRDQHSKTPSLIFEYVNNTDFKVLYPTLTDYDIRYYIYELLKEQSHSKPVPTAGTDVLSVHQYVLKRKKEKSKEDEEPMEEGEEEDVGKEEVEEEEAVEEEEGGRRKKRRWWRKRRKKEKEEGRCGWGVEEEEDEEEGGSGKKKRMKHIQALDYCHSQGIMHRDVKPHNVMIDHELRKLRLIDWGLAEFYHPGKEYNVRVASRYFKGPELLVDLQDYDYSLDMWSLGCMFAGMIFRKEPFFYGHDNHDQLVKIAKLALHSRKPWARFINADNQHLVSPEAIDFLDRLLRYDHQDRLTAREAMAHPYFLQVRAAENSRTRTHDDQRIVYDGVYIWDEGCYSTVRVFMGASPCLLDLISPPPKQQVIDQDHRESRRTTPISTVEHSPPSDQKISNFYLPIYLLCDWPLRGAVPAPRSQGRSTAKQRKTVGKLTFSFVNGIKWKKSVPTFLSTHSTPWISFHLRVRSPPLTCSASGGANSYHLFNRHHHLCLLLLPFPSTVLVLGIVPLADIRGTQQQHAKPGFSGSNPFDSVPDSDRFGDSKDKGRGTTSPQVLHSEFSTAKARYKNDFRDSGGIENQSVQELQNYSAYKAEETTIKLNGCLKIAEEIREGASNTLVTLHQQGEQITRTHQAVADIEQDLSRGEKLLGSLGGLFSKKWKPKKTHKIKGPHSIKDDSFERSRHLEQRQRLGLAAPLPRSEPQHFSEPPSALQKVEIEKAKQDDVLSDLSNLLGELKNMAIDMGTEFEKQNVALDRAQDDVDEMNTRVQGANLPPAARPTTLLHRRLSPHLITSSKPSPPNSSSNPNPNPLPFLTPINPYSNPSKPHPHFIPFSKITNMVVLTTTTILLLSSSISIKLILSFIRSSAVFPPSSPLSPISPPPLHLRLLLLQSINKEDQ</sequence>
<dbReference type="GO" id="GO:0010229">
    <property type="term" value="P:inflorescence development"/>
    <property type="evidence" value="ECO:0007669"/>
    <property type="project" value="UniProtKB-ARBA"/>
</dbReference>
<evidence type="ECO:0000256" key="11">
    <source>
        <dbReference type="ARBA" id="ARBA00061236"/>
    </source>
</evidence>
<keyword evidence="4 13" id="KW-0723">Serine/threonine-protein kinase</keyword>
<dbReference type="GO" id="GO:0005829">
    <property type="term" value="C:cytosol"/>
    <property type="evidence" value="ECO:0007669"/>
    <property type="project" value="TreeGrafter"/>
</dbReference>
<feature type="region of interest" description="Disordered" evidence="14">
    <location>
        <begin position="668"/>
        <end position="704"/>
    </location>
</feature>
<feature type="binding site" evidence="12">
    <location>
        <position position="121"/>
    </location>
    <ligand>
        <name>ATP</name>
        <dbReference type="ChEBI" id="CHEBI:30616"/>
    </ligand>
</feature>
<dbReference type="PROSITE" id="PS00107">
    <property type="entry name" value="PROTEIN_KINASE_ATP"/>
    <property type="match status" value="1"/>
</dbReference>
<feature type="domain" description="Protein kinase" evidence="16">
    <location>
        <begin position="92"/>
        <end position="460"/>
    </location>
</feature>
<comment type="similarity">
    <text evidence="2">Belongs to the SNAP-25 family.</text>
</comment>
<evidence type="ECO:0000256" key="3">
    <source>
        <dbReference type="ARBA" id="ARBA00022448"/>
    </source>
</evidence>
<dbReference type="GO" id="GO:0005634">
    <property type="term" value="C:nucleus"/>
    <property type="evidence" value="ECO:0007669"/>
    <property type="project" value="TreeGrafter"/>
</dbReference>
<keyword evidence="7 13" id="KW-0418">Kinase</keyword>
<dbReference type="SMART" id="SM00220">
    <property type="entry name" value="S_TKc"/>
    <property type="match status" value="1"/>
</dbReference>
<dbReference type="GO" id="GO:0005524">
    <property type="term" value="F:ATP binding"/>
    <property type="evidence" value="ECO:0007669"/>
    <property type="project" value="UniProtKB-UniRule"/>
</dbReference>
<dbReference type="EMBL" id="PYDT01000003">
    <property type="protein sequence ID" value="THU65240.1"/>
    <property type="molecule type" value="Genomic_DNA"/>
</dbReference>
<feature type="region of interest" description="Disordered" evidence="14">
    <location>
        <begin position="276"/>
        <end position="296"/>
    </location>
</feature>
<dbReference type="InterPro" id="IPR008271">
    <property type="entry name" value="Ser/Thr_kinase_AS"/>
</dbReference>
<dbReference type="AlphaFoldDB" id="A0A4S8JSZ2"/>
<dbReference type="PANTHER" id="PTHR24054">
    <property type="entry name" value="CASEIN KINASE II SUBUNIT ALPHA"/>
    <property type="match status" value="1"/>
</dbReference>
<dbReference type="GO" id="GO:0016192">
    <property type="term" value="P:vesicle-mediated transport"/>
    <property type="evidence" value="ECO:0007669"/>
    <property type="project" value="UniProtKB-ARBA"/>
</dbReference>
<dbReference type="SUPFAM" id="SSF58038">
    <property type="entry name" value="SNARE fusion complex"/>
    <property type="match status" value="2"/>
</dbReference>
<dbReference type="GO" id="GO:0004674">
    <property type="term" value="F:protein serine/threonine kinase activity"/>
    <property type="evidence" value="ECO:0007669"/>
    <property type="project" value="UniProtKB-UniRule"/>
</dbReference>
<dbReference type="InterPro" id="IPR011009">
    <property type="entry name" value="Kinase-like_dom_sf"/>
</dbReference>
<keyword evidence="9" id="KW-0653">Protein transport</keyword>
<evidence type="ECO:0000256" key="2">
    <source>
        <dbReference type="ARBA" id="ARBA00009480"/>
    </source>
</evidence>
<keyword evidence="5 13" id="KW-0808">Transferase</keyword>
<dbReference type="CDD" id="cd15861">
    <property type="entry name" value="SNARE_SNAP25N_23N_29N_SEC9N"/>
    <property type="match status" value="1"/>
</dbReference>
<dbReference type="STRING" id="52838.A0A4S8JSZ2"/>
<dbReference type="EC" id="2.7.11.1" evidence="13"/>
<evidence type="ECO:0000256" key="5">
    <source>
        <dbReference type="ARBA" id="ARBA00022679"/>
    </source>
</evidence>
<dbReference type="InterPro" id="IPR017441">
    <property type="entry name" value="Protein_kinase_ATP_BS"/>
</dbReference>
<dbReference type="InterPro" id="IPR044766">
    <property type="entry name" value="NPSN/SNAP25-like_N_SNARE"/>
</dbReference>
<keyword evidence="6 12" id="KW-0547">Nucleotide-binding</keyword>
<name>A0A4S8JSZ2_MUSBA</name>
<dbReference type="InterPro" id="IPR000719">
    <property type="entry name" value="Prot_kinase_dom"/>
</dbReference>
<keyword evidence="8 12" id="KW-0067">ATP-binding</keyword>
<feature type="region of interest" description="Disordered" evidence="14">
    <location>
        <begin position="940"/>
        <end position="968"/>
    </location>
</feature>
<feature type="compositionally biased region" description="Acidic residues" evidence="14">
    <location>
        <begin position="282"/>
        <end position="291"/>
    </location>
</feature>
<comment type="catalytic activity">
    <reaction evidence="13">
        <text>L-seryl-[protein] + ATP = O-phospho-L-seryl-[protein] + ADP + H(+)</text>
        <dbReference type="Rhea" id="RHEA:17989"/>
        <dbReference type="Rhea" id="RHEA-COMP:9863"/>
        <dbReference type="Rhea" id="RHEA-COMP:11604"/>
        <dbReference type="ChEBI" id="CHEBI:15378"/>
        <dbReference type="ChEBI" id="CHEBI:29999"/>
        <dbReference type="ChEBI" id="CHEBI:30616"/>
        <dbReference type="ChEBI" id="CHEBI:83421"/>
        <dbReference type="ChEBI" id="CHEBI:456216"/>
        <dbReference type="EC" id="2.7.11.1"/>
    </reaction>
</comment>
<evidence type="ECO:0000259" key="16">
    <source>
        <dbReference type="PROSITE" id="PS50011"/>
    </source>
</evidence>
<reference evidence="18 19" key="1">
    <citation type="journal article" date="2019" name="Nat. Plants">
        <title>Genome sequencing of Musa balbisiana reveals subgenome evolution and function divergence in polyploid bananas.</title>
        <authorList>
            <person name="Yao X."/>
        </authorList>
    </citation>
    <scope>NUCLEOTIDE SEQUENCE [LARGE SCALE GENOMIC DNA]</scope>
    <source>
        <strain evidence="19">cv. DH-PKW</strain>
        <tissue evidence="18">Leaves</tissue>
    </source>
</reference>
<evidence type="ECO:0000256" key="14">
    <source>
        <dbReference type="SAM" id="MobiDB-lite"/>
    </source>
</evidence>
<keyword evidence="3" id="KW-0813">Transport</keyword>
<evidence type="ECO:0000256" key="1">
    <source>
        <dbReference type="ARBA" id="ARBA00004370"/>
    </source>
</evidence>
<dbReference type="GO" id="GO:0051726">
    <property type="term" value="P:regulation of cell cycle"/>
    <property type="evidence" value="ECO:0007669"/>
    <property type="project" value="TreeGrafter"/>
</dbReference>
<dbReference type="PROSITE" id="PS00108">
    <property type="entry name" value="PROTEIN_KINASE_ST"/>
    <property type="match status" value="1"/>
</dbReference>
<accession>A0A4S8JSZ2</accession>
<evidence type="ECO:0000313" key="19">
    <source>
        <dbReference type="Proteomes" id="UP000317650"/>
    </source>
</evidence>
<feature type="region of interest" description="Disordered" evidence="14">
    <location>
        <begin position="221"/>
        <end position="253"/>
    </location>
</feature>